<dbReference type="EMBL" id="JAODBU010000013">
    <property type="protein sequence ID" value="MCT7399838.1"/>
    <property type="molecule type" value="Genomic_DNA"/>
</dbReference>
<evidence type="ECO:0000313" key="2">
    <source>
        <dbReference type="EMBL" id="MCT7399838.1"/>
    </source>
</evidence>
<keyword evidence="3" id="KW-1185">Reference proteome</keyword>
<accession>A0ABT2M2T7</accession>
<feature type="transmembrane region" description="Helical" evidence="1">
    <location>
        <begin position="6"/>
        <end position="23"/>
    </location>
</feature>
<proteinExistence type="predicted"/>
<dbReference type="Proteomes" id="UP001431199">
    <property type="component" value="Unassembled WGS sequence"/>
</dbReference>
<keyword evidence="1" id="KW-1133">Transmembrane helix</keyword>
<dbReference type="RefSeq" id="WP_260979082.1">
    <property type="nucleotide sequence ID" value="NZ_JAODBU010000013.1"/>
</dbReference>
<evidence type="ECO:0000256" key="1">
    <source>
        <dbReference type="SAM" id="Phobius"/>
    </source>
</evidence>
<comment type="caution">
    <text evidence="2">The sequence shown here is derived from an EMBL/GenBank/DDBJ whole genome shotgun (WGS) entry which is preliminary data.</text>
</comment>
<keyword evidence="1" id="KW-0812">Transmembrane</keyword>
<reference evidence="2" key="1">
    <citation type="submission" date="2022-09" db="EMBL/GenBank/DDBJ databases">
        <title>Eubacterium sp. LFL-14 isolated from human feces.</title>
        <authorList>
            <person name="Liu F."/>
        </authorList>
    </citation>
    <scope>NUCLEOTIDE SEQUENCE</scope>
    <source>
        <strain evidence="2">LFL-14</strain>
    </source>
</reference>
<sequence length="274" mass="31338">MSVFLYASFAMIHFILMFNWQVSMQMNINNIAKDTAKKMYYLEIANNITNNDKNGEETRKSINSKFKEYENKNADADNDEIGQDNNKFCQENVIGVAYLYGKLVKEIGVKNSAQKLVDLSKSKVDMNDGLVDIIAISRYKYPYFSKDNQIQIVQRARMKAWTGRDLTQQLNLVYMTDGGKVYHTNIDCTYLNLNIEKTSYLEMTQRRTGSGSKYKACSICVNKKIADSQVVFITKEGKKYHTDINCRGLTRRVITLDISQVETKNACSKCGATE</sequence>
<keyword evidence="1" id="KW-0472">Membrane</keyword>
<organism evidence="2 3">
    <name type="scientific">Eubacterium album</name>
    <dbReference type="NCBI Taxonomy" id="2978477"/>
    <lineage>
        <taxon>Bacteria</taxon>
        <taxon>Bacillati</taxon>
        <taxon>Bacillota</taxon>
        <taxon>Clostridia</taxon>
        <taxon>Eubacteriales</taxon>
        <taxon>Eubacteriaceae</taxon>
        <taxon>Eubacterium</taxon>
    </lineage>
</organism>
<evidence type="ECO:0008006" key="4">
    <source>
        <dbReference type="Google" id="ProtNLM"/>
    </source>
</evidence>
<name>A0ABT2M2T7_9FIRM</name>
<protein>
    <recommendedName>
        <fullName evidence="4">Pilus assembly protein</fullName>
    </recommendedName>
</protein>
<gene>
    <name evidence="2" type="ORF">N5B56_12235</name>
</gene>
<evidence type="ECO:0000313" key="3">
    <source>
        <dbReference type="Proteomes" id="UP001431199"/>
    </source>
</evidence>